<evidence type="ECO:0000256" key="4">
    <source>
        <dbReference type="ARBA" id="ARBA00023054"/>
    </source>
</evidence>
<dbReference type="EMBL" id="JAOPHQ010006548">
    <property type="protein sequence ID" value="KAK0131356.1"/>
    <property type="molecule type" value="Genomic_DNA"/>
</dbReference>
<dbReference type="Pfam" id="PF00536">
    <property type="entry name" value="SAM_1"/>
    <property type="match status" value="2"/>
</dbReference>
<reference evidence="8" key="1">
    <citation type="journal article" date="2023" name="Front. Mar. Sci.">
        <title>A new Merluccius polli reference genome to investigate the effects of global change in West African waters.</title>
        <authorList>
            <person name="Mateo J.L."/>
            <person name="Blanco-Fernandez C."/>
            <person name="Garcia-Vazquez E."/>
            <person name="Machado-Schiaffino G."/>
        </authorList>
    </citation>
    <scope>NUCLEOTIDE SEQUENCE</scope>
    <source>
        <strain evidence="8">C29</strain>
        <tissue evidence="8">Fin</tissue>
    </source>
</reference>
<dbReference type="CDD" id="cd09566">
    <property type="entry name" value="SAM_liprin-beta1_2_repeat2"/>
    <property type="match status" value="1"/>
</dbReference>
<dbReference type="PROSITE" id="PS50105">
    <property type="entry name" value="SAM_DOMAIN"/>
    <property type="match status" value="3"/>
</dbReference>
<evidence type="ECO:0000256" key="6">
    <source>
        <dbReference type="SAM" id="MobiDB-lite"/>
    </source>
</evidence>
<accession>A0AA47NLY5</accession>
<dbReference type="InterPro" id="IPR037618">
    <property type="entry name" value="LIPB1/2_SAM_2nd"/>
</dbReference>
<dbReference type="Gene3D" id="1.10.150.50">
    <property type="entry name" value="Transcription Factor, Ets-1"/>
    <property type="match status" value="3"/>
</dbReference>
<evidence type="ECO:0000256" key="5">
    <source>
        <dbReference type="SAM" id="Coils"/>
    </source>
</evidence>
<organism evidence="8 9">
    <name type="scientific">Merluccius polli</name>
    <name type="common">Benguela hake</name>
    <name type="synonym">Merluccius cadenati</name>
    <dbReference type="NCBI Taxonomy" id="89951"/>
    <lineage>
        <taxon>Eukaryota</taxon>
        <taxon>Metazoa</taxon>
        <taxon>Chordata</taxon>
        <taxon>Craniata</taxon>
        <taxon>Vertebrata</taxon>
        <taxon>Euteleostomi</taxon>
        <taxon>Actinopterygii</taxon>
        <taxon>Neopterygii</taxon>
        <taxon>Teleostei</taxon>
        <taxon>Neoteleostei</taxon>
        <taxon>Acanthomorphata</taxon>
        <taxon>Zeiogadaria</taxon>
        <taxon>Gadariae</taxon>
        <taxon>Gadiformes</taxon>
        <taxon>Gadoidei</taxon>
        <taxon>Merlucciidae</taxon>
        <taxon>Merluccius</taxon>
    </lineage>
</organism>
<dbReference type="GO" id="GO:0007528">
    <property type="term" value="P:neuromuscular junction development"/>
    <property type="evidence" value="ECO:0007669"/>
    <property type="project" value="TreeGrafter"/>
</dbReference>
<dbReference type="PANTHER" id="PTHR12587">
    <property type="entry name" value="LAR INTERACTING PROTEIN LIP -RELATED PROTEIN"/>
    <property type="match status" value="1"/>
</dbReference>
<dbReference type="SMART" id="SM00454">
    <property type="entry name" value="SAM"/>
    <property type="match status" value="3"/>
</dbReference>
<dbReference type="InterPro" id="IPR058914">
    <property type="entry name" value="LIPB1/2_CC"/>
</dbReference>
<feature type="coiled-coil region" evidence="5">
    <location>
        <begin position="172"/>
        <end position="227"/>
    </location>
</feature>
<feature type="compositionally biased region" description="Pro residues" evidence="6">
    <location>
        <begin position="1092"/>
        <end position="1107"/>
    </location>
</feature>
<dbReference type="Pfam" id="PF26022">
    <property type="entry name" value="CC_Liprin_beta"/>
    <property type="match status" value="1"/>
</dbReference>
<evidence type="ECO:0000313" key="8">
    <source>
        <dbReference type="EMBL" id="KAK0131356.1"/>
    </source>
</evidence>
<feature type="region of interest" description="Disordered" evidence="6">
    <location>
        <begin position="622"/>
        <end position="736"/>
    </location>
</feature>
<feature type="compositionally biased region" description="Polar residues" evidence="6">
    <location>
        <begin position="709"/>
        <end position="728"/>
    </location>
</feature>
<dbReference type="InterPro" id="IPR013761">
    <property type="entry name" value="SAM/pointed_sf"/>
</dbReference>
<feature type="domain" description="SAM" evidence="7">
    <location>
        <begin position="870"/>
        <end position="928"/>
    </location>
</feature>
<dbReference type="Pfam" id="PF07647">
    <property type="entry name" value="SAM_2"/>
    <property type="match status" value="1"/>
</dbReference>
<dbReference type="AlphaFoldDB" id="A0AA47NLY5"/>
<keyword evidence="2" id="KW-0597">Phosphoprotein</keyword>
<feature type="compositionally biased region" description="Basic and acidic residues" evidence="6">
    <location>
        <begin position="663"/>
        <end position="678"/>
    </location>
</feature>
<evidence type="ECO:0000256" key="3">
    <source>
        <dbReference type="ARBA" id="ARBA00022737"/>
    </source>
</evidence>
<evidence type="ECO:0000256" key="1">
    <source>
        <dbReference type="ARBA" id="ARBA00007547"/>
    </source>
</evidence>
<keyword evidence="4 5" id="KW-0175">Coiled coil</keyword>
<gene>
    <name evidence="8" type="primary">PPFIBP1_0</name>
    <name evidence="8" type="ORF">N1851_033936</name>
</gene>
<proteinExistence type="inferred from homology"/>
<keyword evidence="3" id="KW-0677">Repeat</keyword>
<feature type="domain" description="SAM" evidence="7">
    <location>
        <begin position="793"/>
        <end position="857"/>
    </location>
</feature>
<dbReference type="GO" id="GO:0005829">
    <property type="term" value="C:cytosol"/>
    <property type="evidence" value="ECO:0007669"/>
    <property type="project" value="UniProtKB-ARBA"/>
</dbReference>
<dbReference type="InterPro" id="IPR029515">
    <property type="entry name" value="Liprin"/>
</dbReference>
<comment type="caution">
    <text evidence="8">The sequence shown here is derived from an EMBL/GenBank/DDBJ whole genome shotgun (WGS) entry which is preliminary data.</text>
</comment>
<evidence type="ECO:0000313" key="9">
    <source>
        <dbReference type="Proteomes" id="UP001174136"/>
    </source>
</evidence>
<comment type="similarity">
    <text evidence="1">Belongs to the liprin family. Liprin-beta subfamily.</text>
</comment>
<protein>
    <submittedName>
        <fullName evidence="8">Liprin-beta-1</fullName>
    </submittedName>
</protein>
<sequence length="1136" mass="127931">MKMRRMRRKGRGANAVKFTAFSAQRVDIFHLKWKKFGLFPSENIFTDHISKNDSQLCIVMKRQRSGGLMLGSVAMESEASHMLEAALEQMDDIIAGASTELSSGVYDLGSPVSSAPLQVVQLAEELKLSLDLQPSQEDRENLRSMLPEETARALLDWLQCCRDVNLCSPAINENYQERLLRLEGDKESLVLQVSVLTDQVEAQGEKIRDLESSLEEHHQKLVSTEEMLQQELLSRTSLEGEKLDLMDEVSHLKLKMVGMEEEHTNTHTRESPDSKPNKAECVVNLISELQEQMCRFQEEISNRIQEKQALERREAQQRDVVAGQARAMSPKTGSAGSDLCLSGPDPGDCRVHGGQSVHDLVQEVKQLRNKVDELEEEKSHYERKLRVTKSLMTQLSSLKLTVEHTQLEKQHWEEHWRSAQVEIETLQELLSSKDTEIHSLHNRLMARESSLNNNGGKDQEFQKLKRGMESLLASNDEKDRHIEELTTLLGHYRKVKDVAVLTQASSEEELSSSLRPRALTHKAHSEILRSEASSSLLMSSASCQRELDFGSVQSPFKTFKVTISDASYLNGSWQVVVLSVWRRMQTCDHTTLPGYLTRTLEEVTESQNRALSSSLEELQSGSSKAVEFLPHEPESSDAVAKSQHMDVNKYRTLPGKLSKAASHRTDHLNGEQERDRECSPSPRQLSPVKSHNKDYTLSRPESLLEESCFSDQSPLSSGGNSEQHSPVSPENRKSHRGIRKLWGKIRRSQSGSPVALDDADAGEFRRGGYRATAGPRLARAGNTRDLKTPFHKWTNDQLCDWLEDMGLGQYGVLSRHWLSSGQTLVLATPHELEKEMGLKNPLHRKKLQLAVKMLCSKQVEKSAELDHIWVTRWLDDIGLPQYKDQFNEGRVDGHMLQYLTVNDLLFLKVSSQLHHLSIKCAIHVLRVNQFHPNCLKRRPSNENQTTPSEVVQWSNHRVMEWLRSVDLAEYAPNLRGSGVHGGLIILEPRFNSDTLAMLLNIPPQKTLLRRHLASNFDSLVGGQAQQEKKEYMEVAGYAPLNTTAKIRPKKLVFSNLTHLRRRRPCDSTDYICPLDSPPPASLPQPSSSSSSPPRPSLSPQPTGPPAPSYAGFRGLSPILDREPSPHAAQQVGPDDS</sequence>
<dbReference type="InterPro" id="IPR037619">
    <property type="entry name" value="LIPB1/2_SAM_3rd"/>
</dbReference>
<feature type="coiled-coil region" evidence="5">
    <location>
        <begin position="357"/>
        <end position="391"/>
    </location>
</feature>
<dbReference type="GO" id="GO:0048786">
    <property type="term" value="C:presynaptic active zone"/>
    <property type="evidence" value="ECO:0007669"/>
    <property type="project" value="TreeGrafter"/>
</dbReference>
<dbReference type="Proteomes" id="UP001174136">
    <property type="component" value="Unassembled WGS sequence"/>
</dbReference>
<name>A0AA47NLY5_MERPO</name>
<feature type="region of interest" description="Disordered" evidence="6">
    <location>
        <begin position="1068"/>
        <end position="1136"/>
    </location>
</feature>
<dbReference type="FunFam" id="1.10.150.50:FF:000005">
    <property type="entry name" value="Liprin-beta-1 isoform 1"/>
    <property type="match status" value="1"/>
</dbReference>
<dbReference type="FunFam" id="1.10.150.50:FF:000007">
    <property type="entry name" value="Liprin-beta-1 isoform 1"/>
    <property type="match status" value="1"/>
</dbReference>
<keyword evidence="9" id="KW-1185">Reference proteome</keyword>
<evidence type="ECO:0000259" key="7">
    <source>
        <dbReference type="PROSITE" id="PS50105"/>
    </source>
</evidence>
<dbReference type="InterPro" id="IPR037617">
    <property type="entry name" value="LIPB1/2_SAM_1"/>
</dbReference>
<evidence type="ECO:0000256" key="2">
    <source>
        <dbReference type="ARBA" id="ARBA00022553"/>
    </source>
</evidence>
<dbReference type="SUPFAM" id="SSF47769">
    <property type="entry name" value="SAM/Pointed domain"/>
    <property type="match status" value="3"/>
</dbReference>
<dbReference type="PANTHER" id="PTHR12587:SF18">
    <property type="entry name" value="LIPRIN-BETA-2"/>
    <property type="match status" value="1"/>
</dbReference>
<dbReference type="CDD" id="cd09569">
    <property type="entry name" value="SAM_liprin-beta1_2_repeat3"/>
    <property type="match status" value="1"/>
</dbReference>
<dbReference type="CDD" id="cd09563">
    <property type="entry name" value="SAM_liprin-beta1_2_repeat1"/>
    <property type="match status" value="1"/>
</dbReference>
<feature type="domain" description="SAM" evidence="7">
    <location>
        <begin position="953"/>
        <end position="984"/>
    </location>
</feature>
<dbReference type="InterPro" id="IPR001660">
    <property type="entry name" value="SAM"/>
</dbReference>